<feature type="non-terminal residue" evidence="2">
    <location>
        <position position="1"/>
    </location>
</feature>
<evidence type="ECO:0000256" key="1">
    <source>
        <dbReference type="SAM" id="MobiDB-lite"/>
    </source>
</evidence>
<protein>
    <submittedName>
        <fullName evidence="2">Uncharacterized protein</fullName>
    </submittedName>
</protein>
<dbReference type="EMBL" id="BQNB010016930">
    <property type="protein sequence ID" value="GJT57434.1"/>
    <property type="molecule type" value="Genomic_DNA"/>
</dbReference>
<feature type="compositionally biased region" description="Acidic residues" evidence="1">
    <location>
        <begin position="52"/>
        <end position="61"/>
    </location>
</feature>
<dbReference type="Proteomes" id="UP001151760">
    <property type="component" value="Unassembled WGS sequence"/>
</dbReference>
<evidence type="ECO:0000313" key="2">
    <source>
        <dbReference type="EMBL" id="GJT57434.1"/>
    </source>
</evidence>
<comment type="caution">
    <text evidence="2">The sequence shown here is derived from an EMBL/GenBank/DDBJ whole genome shotgun (WGS) entry which is preliminary data.</text>
</comment>
<sequence length="106" mass="11750">PVSGKLSDTPGAFESSKDVPDNDTVVDEVDETQTLSEINDFEPNAKKNRPDDDADNVEEPGNENKETNEAGSVVEEEEEEDVTYLIMKMKHKVMNGTIITNTNVTY</sequence>
<evidence type="ECO:0000313" key="3">
    <source>
        <dbReference type="Proteomes" id="UP001151760"/>
    </source>
</evidence>
<proteinExistence type="predicted"/>
<keyword evidence="3" id="KW-1185">Reference proteome</keyword>
<feature type="region of interest" description="Disordered" evidence="1">
    <location>
        <begin position="1"/>
        <end position="80"/>
    </location>
</feature>
<organism evidence="2 3">
    <name type="scientific">Tanacetum coccineum</name>
    <dbReference type="NCBI Taxonomy" id="301880"/>
    <lineage>
        <taxon>Eukaryota</taxon>
        <taxon>Viridiplantae</taxon>
        <taxon>Streptophyta</taxon>
        <taxon>Embryophyta</taxon>
        <taxon>Tracheophyta</taxon>
        <taxon>Spermatophyta</taxon>
        <taxon>Magnoliopsida</taxon>
        <taxon>eudicotyledons</taxon>
        <taxon>Gunneridae</taxon>
        <taxon>Pentapetalae</taxon>
        <taxon>asterids</taxon>
        <taxon>campanulids</taxon>
        <taxon>Asterales</taxon>
        <taxon>Asteraceae</taxon>
        <taxon>Asteroideae</taxon>
        <taxon>Anthemideae</taxon>
        <taxon>Anthemidinae</taxon>
        <taxon>Tanacetum</taxon>
    </lineage>
</organism>
<accession>A0ABQ5F2Q5</accession>
<reference evidence="2" key="2">
    <citation type="submission" date="2022-01" db="EMBL/GenBank/DDBJ databases">
        <authorList>
            <person name="Yamashiro T."/>
            <person name="Shiraishi A."/>
            <person name="Satake H."/>
            <person name="Nakayama K."/>
        </authorList>
    </citation>
    <scope>NUCLEOTIDE SEQUENCE</scope>
</reference>
<name>A0ABQ5F2Q5_9ASTR</name>
<gene>
    <name evidence="2" type="ORF">Tco_0992488</name>
</gene>
<reference evidence="2" key="1">
    <citation type="journal article" date="2022" name="Int. J. Mol. Sci.">
        <title>Draft Genome of Tanacetum Coccineum: Genomic Comparison of Closely Related Tanacetum-Family Plants.</title>
        <authorList>
            <person name="Yamashiro T."/>
            <person name="Shiraishi A."/>
            <person name="Nakayama K."/>
            <person name="Satake H."/>
        </authorList>
    </citation>
    <scope>NUCLEOTIDE SEQUENCE</scope>
</reference>